<feature type="binding site" evidence="12">
    <location>
        <position position="570"/>
    </location>
    <ligand>
        <name>Zn(2+)</name>
        <dbReference type="ChEBI" id="CHEBI:29105"/>
    </ligand>
</feature>
<feature type="binding site" evidence="12">
    <location>
        <position position="566"/>
    </location>
    <ligand>
        <name>Zn(2+)</name>
        <dbReference type="ChEBI" id="CHEBI:29105"/>
    </ligand>
</feature>
<dbReference type="SUPFAM" id="SSF101353">
    <property type="entry name" value="Putative anticodon-binding domain of alanyl-tRNA synthetase (AlaRS)"/>
    <property type="match status" value="1"/>
</dbReference>
<evidence type="ECO:0000313" key="16">
    <source>
        <dbReference type="Proteomes" id="UP000005522"/>
    </source>
</evidence>
<dbReference type="HOGENOM" id="CLU_004485_1_1_6"/>
<dbReference type="HAMAP" id="MF_00036_B">
    <property type="entry name" value="Ala_tRNA_synth_B"/>
    <property type="match status" value="1"/>
</dbReference>
<dbReference type="InterPro" id="IPR050058">
    <property type="entry name" value="Ala-tRNA_ligase"/>
</dbReference>
<evidence type="ECO:0000256" key="9">
    <source>
        <dbReference type="ARBA" id="ARBA00022884"/>
    </source>
</evidence>
<dbReference type="InterPro" id="IPR012947">
    <property type="entry name" value="tRNA_SAD"/>
</dbReference>
<dbReference type="InterPro" id="IPR018163">
    <property type="entry name" value="Thr/Ala-tRNA-synth_IIc_edit"/>
</dbReference>
<dbReference type="Proteomes" id="UP000005522">
    <property type="component" value="Chromosome"/>
</dbReference>
<dbReference type="GO" id="GO:0008270">
    <property type="term" value="F:zinc ion binding"/>
    <property type="evidence" value="ECO:0007669"/>
    <property type="project" value="UniProtKB-UniRule"/>
</dbReference>
<dbReference type="AlphaFoldDB" id="A0A059ZUP3"/>
<dbReference type="PROSITE" id="PS50860">
    <property type="entry name" value="AA_TRNA_LIGASE_II_ALA"/>
    <property type="match status" value="1"/>
</dbReference>
<dbReference type="InterPro" id="IPR018164">
    <property type="entry name" value="Ala-tRNA-synth_IIc_N"/>
</dbReference>
<dbReference type="GO" id="GO:0045892">
    <property type="term" value="P:negative regulation of DNA-templated transcription"/>
    <property type="evidence" value="ECO:0007669"/>
    <property type="project" value="TreeGrafter"/>
</dbReference>
<keyword evidence="5 12" id="KW-0479">Metal-binding</keyword>
<evidence type="ECO:0000256" key="5">
    <source>
        <dbReference type="ARBA" id="ARBA00022723"/>
    </source>
</evidence>
<evidence type="ECO:0000256" key="1">
    <source>
        <dbReference type="ARBA" id="ARBA00004496"/>
    </source>
</evidence>
<keyword evidence="13" id="KW-0175">Coiled coil</keyword>
<dbReference type="NCBIfam" id="TIGR00344">
    <property type="entry name" value="alaS"/>
    <property type="match status" value="1"/>
</dbReference>
<sequence>MRSQAIRQAFLDFFAARGHEIVPSSPLVPRNDPTLLFTNAGMVPFKDTFLGLEQRPYRRAVSAQRCMRAGGKHNDLENVGYTARHHTFFEMLGNFSFGDYFKREVIGYAWTFLTEVLKLPPERLWVTVFAEDREAEDIWLREMGIDPARFSRCGEKDNFWSMGDTGPCGPCSEIFYDHGPEIPGGPPGSPDADGDRYIEIWNLVFMQYDRDSSGRLTPLPKPSVDTGMGLERLAAVLQGVHNNYDTDLFQPLIQAAADISGKVYGADPAADTSLRVLADHVRACSFLMADGVLPSNEGRGYVLRRIIRRAVRHGRKLGLGDIFFHRLVPPLVSVMGEAYPELRRAERDIQGHLRREEARFRETLERGLELLEEAIGGLAPGAPIPGEVIFRLSDTYGFPVDLTADIARERGLALDMPGFEAALAEQRQRSRAAWVGSGEVKADRLYHDLAMELPATEFLGYGGCSGAGRVLALIRDGQRVDVLRAGETGSVILDQTPFYGESGGQVGDRGLLTDAAGLRFVVQDTQKPVASLHLHLGRVESGELRLGHIVHAEVDSDARAATAAHHSATHLLHAALRTLLGSHVQQKGSLVTPERLRFDFSHPEPLTLAQLQSLENWVNAAVRANVVADVQVLPIAQAQSLGALALFGEKYGEEVRVLRLGDYSLEFCGGTHVQATGDIGCFKILAESGVAAGIRRIEAAAGAAAIAAVQLDEQRLRAAAALLHVAPAELDQRLAQTLERQRQLEKELERLRQKLAAQAGERLASAVEDIAGVPVLVQQIDGMDGKGLRELVDRLRSQIPHGILLLAGVQNDKVALIAAVSKELTDRVAAGPLVHAVAEVMGGKGGGRADLAQAGAEHPEQLTAAFALARAWLEQRLSAA</sequence>
<dbReference type="Pfam" id="PF02272">
    <property type="entry name" value="DHHA1"/>
    <property type="match status" value="1"/>
</dbReference>
<reference evidence="15 16" key="1">
    <citation type="journal article" date="2009" name="J. Bacteriol.">
        <title>Draft genome sequence of the extremely acidophilic bacterium Acidithiobacillus caldus ATCC 51756 reveals metabolic versatility in the genus Acidithiobacillus.</title>
        <authorList>
            <person name="Valdes J."/>
            <person name="Quatrini R."/>
            <person name="Hallberg K."/>
            <person name="Dopson M."/>
            <person name="Valenzuela P.D."/>
            <person name="Holmes D.S."/>
        </authorList>
    </citation>
    <scope>NUCLEOTIDE SEQUENCE [LARGE SCALE GENOMIC DNA]</scope>
    <source>
        <strain evidence="16">ATCC 51756 / DSM 8584 / KU</strain>
    </source>
</reference>
<comment type="subcellular location">
    <subcellularLocation>
        <location evidence="1 12">Cytoplasm</location>
    </subcellularLocation>
</comment>
<evidence type="ECO:0000256" key="10">
    <source>
        <dbReference type="ARBA" id="ARBA00022917"/>
    </source>
</evidence>
<dbReference type="GO" id="GO:0006419">
    <property type="term" value="P:alanyl-tRNA aminoacylation"/>
    <property type="evidence" value="ECO:0007669"/>
    <property type="project" value="UniProtKB-UniRule"/>
</dbReference>
<keyword evidence="4 12" id="KW-0436">Ligase</keyword>
<dbReference type="FunFam" id="3.30.54.20:FF:000001">
    <property type="entry name" value="Alanine--tRNA ligase"/>
    <property type="match status" value="1"/>
</dbReference>
<evidence type="ECO:0000259" key="14">
    <source>
        <dbReference type="PROSITE" id="PS50860"/>
    </source>
</evidence>
<comment type="catalytic activity">
    <reaction evidence="12">
        <text>tRNA(Ala) + L-alanine + ATP = L-alanyl-tRNA(Ala) + AMP + diphosphate</text>
        <dbReference type="Rhea" id="RHEA:12540"/>
        <dbReference type="Rhea" id="RHEA-COMP:9657"/>
        <dbReference type="Rhea" id="RHEA-COMP:9923"/>
        <dbReference type="ChEBI" id="CHEBI:30616"/>
        <dbReference type="ChEBI" id="CHEBI:33019"/>
        <dbReference type="ChEBI" id="CHEBI:57972"/>
        <dbReference type="ChEBI" id="CHEBI:78442"/>
        <dbReference type="ChEBI" id="CHEBI:78497"/>
        <dbReference type="ChEBI" id="CHEBI:456215"/>
        <dbReference type="EC" id="6.1.1.7"/>
    </reaction>
</comment>
<evidence type="ECO:0000256" key="13">
    <source>
        <dbReference type="SAM" id="Coils"/>
    </source>
</evidence>
<dbReference type="PANTHER" id="PTHR11777:SF9">
    <property type="entry name" value="ALANINE--TRNA LIGASE, CYTOPLASMIC"/>
    <property type="match status" value="1"/>
</dbReference>
<dbReference type="InterPro" id="IPR002318">
    <property type="entry name" value="Ala-tRNA-lgiase_IIc"/>
</dbReference>
<dbReference type="SMART" id="SM00863">
    <property type="entry name" value="tRNA_SAD"/>
    <property type="match status" value="1"/>
</dbReference>
<accession>A0A059ZUP3</accession>
<keyword evidence="11 12" id="KW-0030">Aminoacyl-tRNA synthetase</keyword>
<dbReference type="Gene3D" id="3.10.310.40">
    <property type="match status" value="1"/>
</dbReference>
<keyword evidence="9 12" id="KW-0694">RNA-binding</keyword>
<dbReference type="EMBL" id="CP005986">
    <property type="protein sequence ID" value="AIA55300.1"/>
    <property type="molecule type" value="Genomic_DNA"/>
</dbReference>
<evidence type="ECO:0000256" key="11">
    <source>
        <dbReference type="ARBA" id="ARBA00023146"/>
    </source>
</evidence>
<dbReference type="InterPro" id="IPR003156">
    <property type="entry name" value="DHHA1_dom"/>
</dbReference>
<dbReference type="SUPFAM" id="SSF55186">
    <property type="entry name" value="ThrRS/AlaRS common domain"/>
    <property type="match status" value="1"/>
</dbReference>
<dbReference type="InterPro" id="IPR018165">
    <property type="entry name" value="Ala-tRNA-synth_IIc_core"/>
</dbReference>
<dbReference type="GO" id="GO:0005524">
    <property type="term" value="F:ATP binding"/>
    <property type="evidence" value="ECO:0007669"/>
    <property type="project" value="UniProtKB-UniRule"/>
</dbReference>
<dbReference type="eggNOG" id="COG0013">
    <property type="taxonomic scope" value="Bacteria"/>
</dbReference>
<dbReference type="GO" id="GO:0004813">
    <property type="term" value="F:alanine-tRNA ligase activity"/>
    <property type="evidence" value="ECO:0007669"/>
    <property type="project" value="UniProtKB-UniRule"/>
</dbReference>
<dbReference type="FunFam" id="3.30.930.10:FF:000004">
    <property type="entry name" value="Alanine--tRNA ligase"/>
    <property type="match status" value="1"/>
</dbReference>
<feature type="domain" description="Alanyl-transfer RNA synthetases family profile" evidence="14">
    <location>
        <begin position="1"/>
        <end position="711"/>
    </location>
</feature>
<keyword evidence="7 12" id="KW-0862">Zinc</keyword>
<dbReference type="InterPro" id="IPR023033">
    <property type="entry name" value="Ala_tRNA_ligase_euk/bac"/>
</dbReference>
<evidence type="ECO:0000256" key="2">
    <source>
        <dbReference type="ARBA" id="ARBA00008226"/>
    </source>
</evidence>
<dbReference type="RefSeq" id="WP_004872279.1">
    <property type="nucleotide sequence ID" value="NZ_CP005986.1"/>
</dbReference>
<evidence type="ECO:0000256" key="7">
    <source>
        <dbReference type="ARBA" id="ARBA00022833"/>
    </source>
</evidence>
<protein>
    <recommendedName>
        <fullName evidence="12">Alanine--tRNA ligase</fullName>
        <ecNumber evidence="12">6.1.1.7</ecNumber>
    </recommendedName>
    <alternativeName>
        <fullName evidence="12">Alanyl-tRNA synthetase</fullName>
        <shortName evidence="12">AlaRS</shortName>
    </alternativeName>
</protein>
<dbReference type="Pfam" id="PF01411">
    <property type="entry name" value="tRNA-synt_2c"/>
    <property type="match status" value="1"/>
</dbReference>
<comment type="domain">
    <text evidence="12">Consists of three domains; the N-terminal catalytic domain, the editing domain and the C-terminal C-Ala domain. The editing domain removes incorrectly charged amino acids, while the C-Ala domain, along with tRNA(Ala), serves as a bridge to cooperatively bring together the editing and aminoacylation centers thus stimulating deacylation of misacylated tRNAs.</text>
</comment>
<keyword evidence="10 12" id="KW-0648">Protein biosynthesis</keyword>
<keyword evidence="3 12" id="KW-0820">tRNA-binding</keyword>
<dbReference type="GO" id="GO:0005829">
    <property type="term" value="C:cytosol"/>
    <property type="evidence" value="ECO:0007669"/>
    <property type="project" value="TreeGrafter"/>
</dbReference>
<evidence type="ECO:0000256" key="3">
    <source>
        <dbReference type="ARBA" id="ARBA00022555"/>
    </source>
</evidence>
<dbReference type="EC" id="6.1.1.7" evidence="12"/>
<dbReference type="Pfam" id="PF07973">
    <property type="entry name" value="tRNA_SAD"/>
    <property type="match status" value="1"/>
</dbReference>
<feature type="binding site" evidence="12">
    <location>
        <position position="668"/>
    </location>
    <ligand>
        <name>Zn(2+)</name>
        <dbReference type="ChEBI" id="CHEBI:29105"/>
    </ligand>
</feature>
<dbReference type="Gene3D" id="6.10.250.550">
    <property type="match status" value="1"/>
</dbReference>
<dbReference type="Gene3D" id="3.30.54.20">
    <property type="match status" value="1"/>
</dbReference>
<dbReference type="GO" id="GO:0002161">
    <property type="term" value="F:aminoacyl-tRNA deacylase activity"/>
    <property type="evidence" value="ECO:0007669"/>
    <property type="project" value="TreeGrafter"/>
</dbReference>
<dbReference type="KEGG" id="acz:Acaty_c1434"/>
<dbReference type="FunFam" id="3.30.980.10:FF:000004">
    <property type="entry name" value="Alanine--tRNA ligase, cytoplasmic"/>
    <property type="match status" value="1"/>
</dbReference>
<dbReference type="Gene3D" id="3.30.930.10">
    <property type="entry name" value="Bira Bifunctional Protein, Domain 2"/>
    <property type="match status" value="1"/>
</dbReference>
<dbReference type="Gene3D" id="2.40.30.130">
    <property type="match status" value="1"/>
</dbReference>
<comment type="cofactor">
    <cofactor evidence="12">
        <name>Zn(2+)</name>
        <dbReference type="ChEBI" id="CHEBI:29105"/>
    </cofactor>
    <text evidence="12">Binds 1 zinc ion per subunit.</text>
</comment>
<keyword evidence="8 12" id="KW-0067">ATP-binding</keyword>
<evidence type="ECO:0000313" key="15">
    <source>
        <dbReference type="EMBL" id="AIA55300.1"/>
    </source>
</evidence>
<dbReference type="InterPro" id="IPR018162">
    <property type="entry name" value="Ala-tRNA-ligase_IIc_anticod-bd"/>
</dbReference>
<dbReference type="Gene3D" id="3.30.980.10">
    <property type="entry name" value="Threonyl-trna Synthetase, Chain A, domain 2"/>
    <property type="match status" value="1"/>
</dbReference>
<dbReference type="SUPFAM" id="SSF50447">
    <property type="entry name" value="Translation proteins"/>
    <property type="match status" value="1"/>
</dbReference>
<feature type="binding site" evidence="12">
    <location>
        <position position="672"/>
    </location>
    <ligand>
        <name>Zn(2+)</name>
        <dbReference type="ChEBI" id="CHEBI:29105"/>
    </ligand>
</feature>
<comment type="similarity">
    <text evidence="2 12">Belongs to the class-II aminoacyl-tRNA synthetase family.</text>
</comment>
<dbReference type="PANTHER" id="PTHR11777">
    <property type="entry name" value="ALANYL-TRNA SYNTHETASE"/>
    <property type="match status" value="1"/>
</dbReference>
<evidence type="ECO:0000256" key="4">
    <source>
        <dbReference type="ARBA" id="ARBA00022598"/>
    </source>
</evidence>
<feature type="coiled-coil region" evidence="13">
    <location>
        <begin position="734"/>
        <end position="761"/>
    </location>
</feature>
<dbReference type="FunFam" id="2.40.30.130:FF:000001">
    <property type="entry name" value="Alanine--tRNA ligase"/>
    <property type="match status" value="1"/>
</dbReference>
<dbReference type="GO" id="GO:0000049">
    <property type="term" value="F:tRNA binding"/>
    <property type="evidence" value="ECO:0007669"/>
    <property type="project" value="UniProtKB-KW"/>
</dbReference>
<evidence type="ECO:0000256" key="6">
    <source>
        <dbReference type="ARBA" id="ARBA00022741"/>
    </source>
</evidence>
<evidence type="ECO:0000256" key="8">
    <source>
        <dbReference type="ARBA" id="ARBA00022840"/>
    </source>
</evidence>
<proteinExistence type="inferred from homology"/>
<dbReference type="PRINTS" id="PR00980">
    <property type="entry name" value="TRNASYNTHALA"/>
</dbReference>
<dbReference type="InterPro" id="IPR009000">
    <property type="entry name" value="Transl_B-barrel_sf"/>
</dbReference>
<organism evidence="15 16">
    <name type="scientific">Acidithiobacillus caldus (strain ATCC 51756 / DSM 8584 / KU)</name>
    <dbReference type="NCBI Taxonomy" id="637389"/>
    <lineage>
        <taxon>Bacteria</taxon>
        <taxon>Pseudomonadati</taxon>
        <taxon>Pseudomonadota</taxon>
        <taxon>Acidithiobacillia</taxon>
        <taxon>Acidithiobacillales</taxon>
        <taxon>Acidithiobacillaceae</taxon>
        <taxon>Acidithiobacillus</taxon>
    </lineage>
</organism>
<dbReference type="FunFam" id="3.10.310.40:FF:000001">
    <property type="entry name" value="Alanine--tRNA ligase"/>
    <property type="match status" value="1"/>
</dbReference>
<keyword evidence="12" id="KW-0963">Cytoplasm</keyword>
<name>A0A059ZUP3_ACICK</name>
<gene>
    <name evidence="12" type="primary">alaS</name>
    <name evidence="15" type="ORF">Acaty_c1434</name>
</gene>
<dbReference type="SUPFAM" id="SSF55681">
    <property type="entry name" value="Class II aaRS and biotin synthetases"/>
    <property type="match status" value="1"/>
</dbReference>
<dbReference type="GeneID" id="92931635"/>
<comment type="function">
    <text evidence="12">Catalyzes the attachment of alanine to tRNA(Ala) in a two-step reaction: alanine is first activated by ATP to form Ala-AMP and then transferred to the acceptor end of tRNA(Ala). Also edits incorrectly charged Ser-tRNA(Ala) and Gly-tRNA(Ala) via its editing domain.</text>
</comment>
<dbReference type="CDD" id="cd00673">
    <property type="entry name" value="AlaRS_core"/>
    <property type="match status" value="1"/>
</dbReference>
<keyword evidence="6 12" id="KW-0547">Nucleotide-binding</keyword>
<evidence type="ECO:0000256" key="12">
    <source>
        <dbReference type="HAMAP-Rule" id="MF_00036"/>
    </source>
</evidence>
<dbReference type="InterPro" id="IPR045864">
    <property type="entry name" value="aa-tRNA-synth_II/BPL/LPL"/>
</dbReference>